<dbReference type="BioCyc" id="JESP1508404:G14D9-9667-MONOMER"/>
<dbReference type="EMBL" id="CP009416">
    <property type="protein sequence ID" value="AJD89767.1"/>
    <property type="molecule type" value="Genomic_DNA"/>
</dbReference>
<dbReference type="InterPro" id="IPR007061">
    <property type="entry name" value="MST-like"/>
</dbReference>
<name>A0A0B5AM65_9BACL</name>
<reference evidence="1 2" key="1">
    <citation type="submission" date="2014-08" db="EMBL/GenBank/DDBJ databases">
        <title>Complete genome of a marine bacteria Jeotgalibacillus malaysiensis.</title>
        <authorList>
            <person name="Yaakop A.S."/>
            <person name="Chan K.-G."/>
            <person name="Goh K.M."/>
        </authorList>
    </citation>
    <scope>NUCLEOTIDE SEQUENCE [LARGE SCALE GENOMIC DNA]</scope>
    <source>
        <strain evidence="1 2">D5</strain>
    </source>
</reference>
<dbReference type="SUPFAM" id="SSF109854">
    <property type="entry name" value="DinB/YfiT-like putative metalloenzymes"/>
    <property type="match status" value="1"/>
</dbReference>
<dbReference type="Pfam" id="PF04978">
    <property type="entry name" value="MST"/>
    <property type="match status" value="1"/>
</dbReference>
<organism evidence="1 2">
    <name type="scientific">Jeotgalibacillus malaysiensis</name>
    <dbReference type="NCBI Taxonomy" id="1508404"/>
    <lineage>
        <taxon>Bacteria</taxon>
        <taxon>Bacillati</taxon>
        <taxon>Bacillota</taxon>
        <taxon>Bacilli</taxon>
        <taxon>Bacillales</taxon>
        <taxon>Caryophanaceae</taxon>
        <taxon>Jeotgalibacillus</taxon>
    </lineage>
</organism>
<dbReference type="OrthoDB" id="2677844at2"/>
<protein>
    <submittedName>
        <fullName evidence="1">DNA damage-inducible protein DinB</fullName>
    </submittedName>
</protein>
<keyword evidence="2" id="KW-1185">Reference proteome</keyword>
<proteinExistence type="predicted"/>
<evidence type="ECO:0000313" key="2">
    <source>
        <dbReference type="Proteomes" id="UP000031449"/>
    </source>
</evidence>
<gene>
    <name evidence="1" type="ORF">JMA_04500</name>
</gene>
<dbReference type="Proteomes" id="UP000031449">
    <property type="component" value="Chromosome"/>
</dbReference>
<dbReference type="STRING" id="1508404.JMA_04500"/>
<dbReference type="KEGG" id="jeo:JMA_04500"/>
<dbReference type="InterPro" id="IPR034660">
    <property type="entry name" value="DinB/YfiT-like"/>
</dbReference>
<dbReference type="AlphaFoldDB" id="A0A0B5AM65"/>
<sequence>MTKPQLSIQTVPGYSPDIGRQIWCLEDVRETLMSKISDLTPEELDGDIAGLHSIGTLLYHIAAVEAGWLYGEVLCRDWDEEIEALFPKESWEDGRLVSFKNESIDQHIHRLQKVRETLCFHFKKMSEIDWRTSREVEDYHVTPEWVLHHLIEHEARHSGQIFQVKRLMREK</sequence>
<dbReference type="Gene3D" id="1.20.120.450">
    <property type="entry name" value="dinb family like domain"/>
    <property type="match status" value="1"/>
</dbReference>
<dbReference type="HOGENOM" id="CLU_1537571_0_0_9"/>
<evidence type="ECO:0000313" key="1">
    <source>
        <dbReference type="EMBL" id="AJD89767.1"/>
    </source>
</evidence>
<accession>A0A0B5AM65</accession>